<dbReference type="InterPro" id="IPR058781">
    <property type="entry name" value="HH_AprE-like"/>
</dbReference>
<dbReference type="Pfam" id="PF26002">
    <property type="entry name" value="Beta-barrel_AprE"/>
    <property type="match status" value="1"/>
</dbReference>
<organism evidence="13 14">
    <name type="scientific">Solidesulfovibrio carbinoliphilus subsp. oakridgensis</name>
    <dbReference type="NCBI Taxonomy" id="694327"/>
    <lineage>
        <taxon>Bacteria</taxon>
        <taxon>Pseudomonadati</taxon>
        <taxon>Thermodesulfobacteriota</taxon>
        <taxon>Desulfovibrionia</taxon>
        <taxon>Desulfovibrionales</taxon>
        <taxon>Desulfovibrionaceae</taxon>
        <taxon>Solidesulfovibrio</taxon>
    </lineage>
</organism>
<keyword evidence="14" id="KW-1185">Reference proteome</keyword>
<proteinExistence type="inferred from homology"/>
<feature type="transmembrane region" description="Helical" evidence="10">
    <location>
        <begin position="49"/>
        <end position="67"/>
    </location>
</feature>
<dbReference type="GO" id="GO:0015031">
    <property type="term" value="P:protein transport"/>
    <property type="evidence" value="ECO:0007669"/>
    <property type="project" value="InterPro"/>
</dbReference>
<keyword evidence="8 10" id="KW-0472">Membrane</keyword>
<gene>
    <name evidence="13" type="ORF">DFW101_3666</name>
</gene>
<dbReference type="Pfam" id="PF25994">
    <property type="entry name" value="HH_AprE"/>
    <property type="match status" value="1"/>
</dbReference>
<evidence type="ECO:0000259" key="11">
    <source>
        <dbReference type="Pfam" id="PF25994"/>
    </source>
</evidence>
<feature type="domain" description="AprE-like beta-barrel" evidence="12">
    <location>
        <begin position="346"/>
        <end position="437"/>
    </location>
</feature>
<keyword evidence="13" id="KW-0614">Plasmid</keyword>
<keyword evidence="5" id="KW-0997">Cell inner membrane</keyword>
<dbReference type="AlphaFoldDB" id="G7QE56"/>
<evidence type="ECO:0000259" key="12">
    <source>
        <dbReference type="Pfam" id="PF26002"/>
    </source>
</evidence>
<dbReference type="EMBL" id="CM001369">
    <property type="protein sequence ID" value="EHJ45950.1"/>
    <property type="molecule type" value="Genomic_DNA"/>
</dbReference>
<evidence type="ECO:0000256" key="4">
    <source>
        <dbReference type="ARBA" id="ARBA00022475"/>
    </source>
</evidence>
<geneLocation type="plasmid" evidence="13 14">
    <name>pFW10101</name>
</geneLocation>
<sequence length="461" mass="51715">MTKEPGKNFLAKINPIRVRDRQALDHRVLEFQADSVELEKQPLPTSVRLTYYFLLALVIAALVWSIVAKMDMIVTARGRLISTGKQVVIQPLINSIIKKFHVEVGQVVKKGQPLVSLDPTFAMADEAQVQTRLASLSVQLKRMEAELAGKPFQVTSDMDPSEAALQSNLYRGRQNEYHAKLENYDSRLAQAKGEYESFKKRLESLREQLQSADEVLKMRQKVFSQGADSRLSVLDAQARFSSTQAEAEGISNDMKVRQQQIAQSQAEREAFISNWRNDIANNLATARKERDTLVEQNAKAIRYRELAELASPFDAVVLELGNYSVGSVAKEGEAIMTLVPLNFPLEAEVSIETKDIGYVRLKDPVRIKLDAFPFQRHGTMEGDLRVVSEDAYVVGSSGENKVPTYQARVELTNTTLHDVSKDTRFLPGMTVTAEIVVGERRVISYLAYPIIQGLDESLREP</sequence>
<dbReference type="GO" id="GO:0005886">
    <property type="term" value="C:plasma membrane"/>
    <property type="evidence" value="ECO:0007669"/>
    <property type="project" value="UniProtKB-SubCell"/>
</dbReference>
<dbReference type="HOGENOM" id="CLU_023976_8_1_7"/>
<feature type="coiled-coil region" evidence="9">
    <location>
        <begin position="174"/>
        <end position="215"/>
    </location>
</feature>
<evidence type="ECO:0000256" key="6">
    <source>
        <dbReference type="ARBA" id="ARBA00022692"/>
    </source>
</evidence>
<dbReference type="PANTHER" id="PTHR30386">
    <property type="entry name" value="MEMBRANE FUSION SUBUNIT OF EMRAB-TOLC MULTIDRUG EFFLUX PUMP"/>
    <property type="match status" value="1"/>
</dbReference>
<keyword evidence="9" id="KW-0175">Coiled coil</keyword>
<keyword evidence="4" id="KW-1003">Cell membrane</keyword>
<accession>G7QE56</accession>
<evidence type="ECO:0000256" key="1">
    <source>
        <dbReference type="ARBA" id="ARBA00004377"/>
    </source>
</evidence>
<dbReference type="RefSeq" id="WP_009182982.1">
    <property type="nucleotide sequence ID" value="NZ_CM001369.1"/>
</dbReference>
<dbReference type="InterPro" id="IPR058982">
    <property type="entry name" value="Beta-barrel_AprE"/>
</dbReference>
<dbReference type="Proteomes" id="UP000004662">
    <property type="component" value="Plasmid pFW10101"/>
</dbReference>
<keyword evidence="7 10" id="KW-1133">Transmembrane helix</keyword>
<keyword evidence="6 10" id="KW-0812">Transmembrane</keyword>
<dbReference type="GO" id="GO:0015562">
    <property type="term" value="F:efflux transmembrane transporter activity"/>
    <property type="evidence" value="ECO:0007669"/>
    <property type="project" value="InterPro"/>
</dbReference>
<feature type="domain" description="AprE-like long alpha-helical hairpin" evidence="11">
    <location>
        <begin position="123"/>
        <end position="299"/>
    </location>
</feature>
<evidence type="ECO:0000256" key="5">
    <source>
        <dbReference type="ARBA" id="ARBA00022519"/>
    </source>
</evidence>
<evidence type="ECO:0000256" key="9">
    <source>
        <dbReference type="SAM" id="Coils"/>
    </source>
</evidence>
<dbReference type="Gene3D" id="1.10.287.470">
    <property type="entry name" value="Helix hairpin bin"/>
    <property type="match status" value="1"/>
</dbReference>
<evidence type="ECO:0000313" key="14">
    <source>
        <dbReference type="Proteomes" id="UP000004662"/>
    </source>
</evidence>
<evidence type="ECO:0000313" key="13">
    <source>
        <dbReference type="EMBL" id="EHJ45950.1"/>
    </source>
</evidence>
<evidence type="ECO:0000256" key="2">
    <source>
        <dbReference type="ARBA" id="ARBA00009477"/>
    </source>
</evidence>
<dbReference type="InterPro" id="IPR010129">
    <property type="entry name" value="T1SS_HlyD"/>
</dbReference>
<name>G7QE56_9BACT</name>
<evidence type="ECO:0000256" key="8">
    <source>
        <dbReference type="ARBA" id="ARBA00023136"/>
    </source>
</evidence>
<dbReference type="Gene3D" id="2.40.50.100">
    <property type="match status" value="1"/>
</dbReference>
<evidence type="ECO:0000256" key="7">
    <source>
        <dbReference type="ARBA" id="ARBA00022989"/>
    </source>
</evidence>
<dbReference type="PANTHER" id="PTHR30386:SF27">
    <property type="entry name" value="MEMBRANE FUSION PROTEIN (MFP) FAMILY PROTEIN"/>
    <property type="match status" value="1"/>
</dbReference>
<dbReference type="NCBIfam" id="TIGR01843">
    <property type="entry name" value="type_I_hlyD"/>
    <property type="match status" value="1"/>
</dbReference>
<dbReference type="Gene3D" id="2.40.30.170">
    <property type="match status" value="1"/>
</dbReference>
<keyword evidence="3" id="KW-0813">Transport</keyword>
<evidence type="ECO:0000256" key="3">
    <source>
        <dbReference type="ARBA" id="ARBA00022448"/>
    </source>
</evidence>
<comment type="similarity">
    <text evidence="2">Belongs to the membrane fusion protein (MFP) (TC 8.A.1) family.</text>
</comment>
<comment type="subcellular location">
    <subcellularLocation>
        <location evidence="1">Cell inner membrane</location>
        <topology evidence="1">Single-pass membrane protein</topology>
    </subcellularLocation>
</comment>
<dbReference type="OrthoDB" id="9810980at2"/>
<dbReference type="SUPFAM" id="SSF111369">
    <property type="entry name" value="HlyD-like secretion proteins"/>
    <property type="match status" value="1"/>
</dbReference>
<dbReference type="eggNOG" id="COG0845">
    <property type="taxonomic scope" value="Bacteria"/>
</dbReference>
<protein>
    <submittedName>
        <fullName evidence="13">Type I secretion membrane fusion protein, HlyD family</fullName>
    </submittedName>
</protein>
<reference evidence="14" key="1">
    <citation type="journal article" date="2015" name="Genome Announc.">
        <title>High-Quality Draft Genome Sequence of Desulfovibrio carbinoliphilus FW-101-2B, an Organic Acid-Oxidizing Sulfate-Reducing Bacterium Isolated from Uranium(VI)-Contaminated Groundwater.</title>
        <authorList>
            <person name="Ramsay B.D."/>
            <person name="Hwang C."/>
            <person name="Woo H.L."/>
            <person name="Carroll S.L."/>
            <person name="Lucas S."/>
            <person name="Han J."/>
            <person name="Lapidus A.L."/>
            <person name="Cheng J.F."/>
            <person name="Goodwin L.A."/>
            <person name="Pitluck S."/>
            <person name="Peters L."/>
            <person name="Chertkov O."/>
            <person name="Held B."/>
            <person name="Detter J.C."/>
            <person name="Han C.S."/>
            <person name="Tapia R."/>
            <person name="Land M.L."/>
            <person name="Hauser L.J."/>
            <person name="Kyrpides N.C."/>
            <person name="Ivanova N.N."/>
            <person name="Mikhailova N."/>
            <person name="Pagani I."/>
            <person name="Woyke T."/>
            <person name="Arkin A.P."/>
            <person name="Dehal P."/>
            <person name="Chivian D."/>
            <person name="Criddle C.S."/>
            <person name="Wu W."/>
            <person name="Chakraborty R."/>
            <person name="Hazen T.C."/>
            <person name="Fields M.W."/>
        </authorList>
    </citation>
    <scope>NUCLEOTIDE SEQUENCE [LARGE SCALE GENOMIC DNA]</scope>
    <source>
        <strain evidence="14">FW-101-2B</strain>
    </source>
</reference>
<dbReference type="InterPro" id="IPR050739">
    <property type="entry name" value="MFP"/>
</dbReference>
<dbReference type="SUPFAM" id="SSF56954">
    <property type="entry name" value="Outer membrane efflux proteins (OEP)"/>
    <property type="match status" value="1"/>
</dbReference>
<dbReference type="PRINTS" id="PR01490">
    <property type="entry name" value="RTXTOXIND"/>
</dbReference>
<evidence type="ECO:0000256" key="10">
    <source>
        <dbReference type="SAM" id="Phobius"/>
    </source>
</evidence>